<feature type="non-terminal residue" evidence="2">
    <location>
        <position position="190"/>
    </location>
</feature>
<dbReference type="GO" id="GO:0015074">
    <property type="term" value="P:DNA integration"/>
    <property type="evidence" value="ECO:0007669"/>
    <property type="project" value="InterPro"/>
</dbReference>
<evidence type="ECO:0000259" key="1">
    <source>
        <dbReference type="PROSITE" id="PS50994"/>
    </source>
</evidence>
<dbReference type="AlphaFoldDB" id="A0A9P6JK00"/>
<dbReference type="InterPro" id="IPR050951">
    <property type="entry name" value="Retrovirus_Pol_polyprotein"/>
</dbReference>
<name>A0A9P6JK00_9FUNG</name>
<proteinExistence type="predicted"/>
<dbReference type="Gene3D" id="3.30.420.10">
    <property type="entry name" value="Ribonuclease H-like superfamily/Ribonuclease H"/>
    <property type="match status" value="1"/>
</dbReference>
<evidence type="ECO:0000313" key="2">
    <source>
        <dbReference type="EMBL" id="KAF9970200.1"/>
    </source>
</evidence>
<accession>A0A9P6JK00</accession>
<keyword evidence="3" id="KW-1185">Reference proteome</keyword>
<dbReference type="OrthoDB" id="10267344at2759"/>
<dbReference type="InterPro" id="IPR012337">
    <property type="entry name" value="RNaseH-like_sf"/>
</dbReference>
<dbReference type="Proteomes" id="UP000749646">
    <property type="component" value="Unassembled WGS sequence"/>
</dbReference>
<dbReference type="SUPFAM" id="SSF53098">
    <property type="entry name" value="Ribonuclease H-like"/>
    <property type="match status" value="1"/>
</dbReference>
<dbReference type="EMBL" id="JAAAHW010005035">
    <property type="protein sequence ID" value="KAF9970200.1"/>
    <property type="molecule type" value="Genomic_DNA"/>
</dbReference>
<dbReference type="PANTHER" id="PTHR37984">
    <property type="entry name" value="PROTEIN CBG26694"/>
    <property type="match status" value="1"/>
</dbReference>
<dbReference type="PROSITE" id="PS50994">
    <property type="entry name" value="INTEGRASE"/>
    <property type="match status" value="1"/>
</dbReference>
<dbReference type="PANTHER" id="PTHR37984:SF5">
    <property type="entry name" value="PROTEIN NYNRIN-LIKE"/>
    <property type="match status" value="1"/>
</dbReference>
<dbReference type="InterPro" id="IPR036397">
    <property type="entry name" value="RNaseH_sf"/>
</dbReference>
<reference evidence="2" key="1">
    <citation type="journal article" date="2020" name="Fungal Divers.">
        <title>Resolving the Mortierellaceae phylogeny through synthesis of multi-gene phylogenetics and phylogenomics.</title>
        <authorList>
            <person name="Vandepol N."/>
            <person name="Liber J."/>
            <person name="Desiro A."/>
            <person name="Na H."/>
            <person name="Kennedy M."/>
            <person name="Barry K."/>
            <person name="Grigoriev I.V."/>
            <person name="Miller A.N."/>
            <person name="O'Donnell K."/>
            <person name="Stajich J.E."/>
            <person name="Bonito G."/>
        </authorList>
    </citation>
    <scope>NUCLEOTIDE SEQUENCE</scope>
    <source>
        <strain evidence="2">MES-2147</strain>
    </source>
</reference>
<feature type="domain" description="Integrase catalytic" evidence="1">
    <location>
        <begin position="1"/>
        <end position="126"/>
    </location>
</feature>
<dbReference type="GO" id="GO:0005634">
    <property type="term" value="C:nucleus"/>
    <property type="evidence" value="ECO:0007669"/>
    <property type="project" value="UniProtKB-ARBA"/>
</dbReference>
<protein>
    <recommendedName>
        <fullName evidence="1">Integrase catalytic domain-containing protein</fullName>
    </recommendedName>
</protein>
<evidence type="ECO:0000313" key="3">
    <source>
        <dbReference type="Proteomes" id="UP000749646"/>
    </source>
</evidence>
<gene>
    <name evidence="2" type="ORF">BGZ65_011318</name>
</gene>
<organism evidence="2 3">
    <name type="scientific">Modicella reniformis</name>
    <dbReference type="NCBI Taxonomy" id="1440133"/>
    <lineage>
        <taxon>Eukaryota</taxon>
        <taxon>Fungi</taxon>
        <taxon>Fungi incertae sedis</taxon>
        <taxon>Mucoromycota</taxon>
        <taxon>Mortierellomycotina</taxon>
        <taxon>Mortierellomycetes</taxon>
        <taxon>Mortierellales</taxon>
        <taxon>Mortierellaceae</taxon>
        <taxon>Modicella</taxon>
    </lineage>
</organism>
<dbReference type="GO" id="GO:0003676">
    <property type="term" value="F:nucleic acid binding"/>
    <property type="evidence" value="ECO:0007669"/>
    <property type="project" value="InterPro"/>
</dbReference>
<sequence>SQSDNGTKFKNDLLKADTQKANVDHRFISPYHPRANGLSERLVQTAKQTVAKLIMGDSALMSEKELLECVDYMTKIVFPAVSEGVWARQKQEENRFTKSVVNNPFPDGSFVMTEDTSPSNALTPRWEGPYKVVRRNRGGAFTLEDSTKKQLPSNAAPSRMKMISRDPVINDNDVYEVEEILFRVPTKCST</sequence>
<dbReference type="InterPro" id="IPR001584">
    <property type="entry name" value="Integrase_cat-core"/>
</dbReference>
<comment type="caution">
    <text evidence="2">The sequence shown here is derived from an EMBL/GenBank/DDBJ whole genome shotgun (WGS) entry which is preliminary data.</text>
</comment>